<reference evidence="12 13" key="1">
    <citation type="submission" date="2020-08" db="EMBL/GenBank/DDBJ databases">
        <title>Genomic Encyclopedia of Type Strains, Phase IV (KMG-IV): sequencing the most valuable type-strain genomes for metagenomic binning, comparative biology and taxonomic classification.</title>
        <authorList>
            <person name="Goeker M."/>
        </authorList>
    </citation>
    <scope>NUCLEOTIDE SEQUENCE [LARGE SCALE GENOMIC DNA]</scope>
    <source>
        <strain evidence="12 13">DSM 100211</strain>
    </source>
</reference>
<keyword evidence="3" id="KW-1003">Cell membrane</keyword>
<dbReference type="GO" id="GO:0005524">
    <property type="term" value="F:ATP binding"/>
    <property type="evidence" value="ECO:0007669"/>
    <property type="project" value="UniProtKB-KW"/>
</dbReference>
<evidence type="ECO:0000256" key="7">
    <source>
        <dbReference type="ARBA" id="ARBA00022840"/>
    </source>
</evidence>
<dbReference type="Gene3D" id="3.40.50.300">
    <property type="entry name" value="P-loop containing nucleotide triphosphate hydrolases"/>
    <property type="match status" value="1"/>
</dbReference>
<keyword evidence="13" id="KW-1185">Reference proteome</keyword>
<evidence type="ECO:0000313" key="13">
    <source>
        <dbReference type="Proteomes" id="UP000574761"/>
    </source>
</evidence>
<dbReference type="CDD" id="cd03215">
    <property type="entry name" value="ABC_Carb_Monos_II"/>
    <property type="match status" value="1"/>
</dbReference>
<comment type="caution">
    <text evidence="12">The sequence shown here is derived from an EMBL/GenBank/DDBJ whole genome shotgun (WGS) entry which is preliminary data.</text>
</comment>
<keyword evidence="8" id="KW-1278">Translocase</keyword>
<evidence type="ECO:0000256" key="8">
    <source>
        <dbReference type="ARBA" id="ARBA00022967"/>
    </source>
</evidence>
<dbReference type="SMART" id="SM00382">
    <property type="entry name" value="AAA"/>
    <property type="match status" value="1"/>
</dbReference>
<feature type="domain" description="ABC transporter" evidence="11">
    <location>
        <begin position="103"/>
        <end position="345"/>
    </location>
</feature>
<keyword evidence="6" id="KW-0547">Nucleotide-binding</keyword>
<dbReference type="InterPro" id="IPR027417">
    <property type="entry name" value="P-loop_NTPase"/>
</dbReference>
<keyword evidence="9" id="KW-0472">Membrane</keyword>
<feature type="compositionally biased region" description="Basic and acidic residues" evidence="10">
    <location>
        <begin position="13"/>
        <end position="31"/>
    </location>
</feature>
<dbReference type="PANTHER" id="PTHR43790">
    <property type="entry name" value="CARBOHYDRATE TRANSPORT ATP-BINDING PROTEIN MG119-RELATED"/>
    <property type="match status" value="1"/>
</dbReference>
<proteinExistence type="inferred from homology"/>
<evidence type="ECO:0000313" key="12">
    <source>
        <dbReference type="EMBL" id="MBB3977711.1"/>
    </source>
</evidence>
<evidence type="ECO:0000259" key="11">
    <source>
        <dbReference type="PROSITE" id="PS50893"/>
    </source>
</evidence>
<dbReference type="Proteomes" id="UP000574761">
    <property type="component" value="Unassembled WGS sequence"/>
</dbReference>
<dbReference type="InterPro" id="IPR003439">
    <property type="entry name" value="ABC_transporter-like_ATP-bd"/>
</dbReference>
<keyword evidence="5" id="KW-0677">Repeat</keyword>
<dbReference type="EMBL" id="JACIEE010000005">
    <property type="protein sequence ID" value="MBB3977711.1"/>
    <property type="molecule type" value="Genomic_DNA"/>
</dbReference>
<evidence type="ECO:0000256" key="6">
    <source>
        <dbReference type="ARBA" id="ARBA00022741"/>
    </source>
</evidence>
<gene>
    <name evidence="12" type="ORF">GGQ64_002917</name>
</gene>
<evidence type="ECO:0000256" key="10">
    <source>
        <dbReference type="SAM" id="MobiDB-lite"/>
    </source>
</evidence>
<evidence type="ECO:0000256" key="9">
    <source>
        <dbReference type="ARBA" id="ARBA00023136"/>
    </source>
</evidence>
<dbReference type="SUPFAM" id="SSF52540">
    <property type="entry name" value="P-loop containing nucleoside triphosphate hydrolases"/>
    <property type="match status" value="1"/>
</dbReference>
<accession>A0A7W6DAH6</accession>
<sequence length="348" mass="37316">MRKYDMPLLPCLDPHEQDHEYRDRRDQTDGCHRHHQSDQPAEEDSRSGYHFALREMPRIGFQIHVNAFIVLGMPEQVDNQAQDSVLVGHDLPETSAPSDAPNASTEEALSATNLVVHGRAPVELTVYKGEIVGLAGLVGSGRTRLARALIGDVRSTGTIKIGGRKVGRLTPERATRAGLALVPEDRKVSGLALGASVEANIVVSALGKLMSVVGLVRPGSRPRLATQMIKRFVIRPPDRKKLVGNLSGGNAQKVLLARAVGSKPVAMILDQPTAGVDIGAKAELHNQIRLSARQGAGILVISDDLDELLELSDRILVVNSGVVTGNHRKADLTPASLLADMSRSTTNG</sequence>
<evidence type="ECO:0000256" key="4">
    <source>
        <dbReference type="ARBA" id="ARBA00022597"/>
    </source>
</evidence>
<dbReference type="InterPro" id="IPR017871">
    <property type="entry name" value="ABC_transporter-like_CS"/>
</dbReference>
<feature type="region of interest" description="Disordered" evidence="10">
    <location>
        <begin position="1"/>
        <end position="46"/>
    </location>
</feature>
<evidence type="ECO:0000256" key="3">
    <source>
        <dbReference type="ARBA" id="ARBA00022475"/>
    </source>
</evidence>
<protein>
    <submittedName>
        <fullName evidence="12">ABC-type sugar transport system ATPase subunit</fullName>
    </submittedName>
</protein>
<evidence type="ECO:0000256" key="5">
    <source>
        <dbReference type="ARBA" id="ARBA00022737"/>
    </source>
</evidence>
<keyword evidence="4 12" id="KW-0762">Sugar transport</keyword>
<organism evidence="12 13">
    <name type="scientific">Mycoplana azooxidifex</name>
    <dbReference type="NCBI Taxonomy" id="1636188"/>
    <lineage>
        <taxon>Bacteria</taxon>
        <taxon>Pseudomonadati</taxon>
        <taxon>Pseudomonadota</taxon>
        <taxon>Alphaproteobacteria</taxon>
        <taxon>Hyphomicrobiales</taxon>
        <taxon>Rhizobiaceae</taxon>
        <taxon>Mycoplana</taxon>
    </lineage>
</organism>
<dbReference type="GO" id="GO:0016887">
    <property type="term" value="F:ATP hydrolysis activity"/>
    <property type="evidence" value="ECO:0007669"/>
    <property type="project" value="InterPro"/>
</dbReference>
<name>A0A7W6DAH6_9HYPH</name>
<evidence type="ECO:0000256" key="1">
    <source>
        <dbReference type="ARBA" id="ARBA00005417"/>
    </source>
</evidence>
<dbReference type="InterPro" id="IPR003593">
    <property type="entry name" value="AAA+_ATPase"/>
</dbReference>
<keyword evidence="2" id="KW-0813">Transport</keyword>
<dbReference type="AlphaFoldDB" id="A0A7W6DAH6"/>
<dbReference type="Pfam" id="PF00005">
    <property type="entry name" value="ABC_tran"/>
    <property type="match status" value="1"/>
</dbReference>
<keyword evidence="7" id="KW-0067">ATP-binding</keyword>
<evidence type="ECO:0000256" key="2">
    <source>
        <dbReference type="ARBA" id="ARBA00022448"/>
    </source>
</evidence>
<dbReference type="PANTHER" id="PTHR43790:SF3">
    <property type="entry name" value="D-ALLOSE IMPORT ATP-BINDING PROTEIN ALSA-RELATED"/>
    <property type="match status" value="1"/>
</dbReference>
<dbReference type="PROSITE" id="PS00211">
    <property type="entry name" value="ABC_TRANSPORTER_1"/>
    <property type="match status" value="1"/>
</dbReference>
<dbReference type="PROSITE" id="PS50893">
    <property type="entry name" value="ABC_TRANSPORTER_2"/>
    <property type="match status" value="1"/>
</dbReference>
<comment type="similarity">
    <text evidence="1">Belongs to the ABC transporter superfamily.</text>
</comment>
<dbReference type="InterPro" id="IPR050107">
    <property type="entry name" value="ABC_carbohydrate_import_ATPase"/>
</dbReference>